<keyword evidence="2" id="KW-1185">Reference proteome</keyword>
<evidence type="ECO:0000313" key="1">
    <source>
        <dbReference type="EMBL" id="ORD92860.1"/>
    </source>
</evidence>
<evidence type="ECO:0000313" key="2">
    <source>
        <dbReference type="Proteomes" id="UP000192356"/>
    </source>
</evidence>
<proteinExistence type="predicted"/>
<accession>A0A1X0Q5G0</accession>
<dbReference type="Proteomes" id="UP000192356">
    <property type="component" value="Unassembled WGS sequence"/>
</dbReference>
<protein>
    <submittedName>
        <fullName evidence="1">Uncharacterized protein</fullName>
    </submittedName>
</protein>
<gene>
    <name evidence="1" type="ORF">HERIO_2652</name>
</gene>
<dbReference type="VEuPathDB" id="MicrosporidiaDB:HERIO_2652"/>
<organism evidence="1 2">
    <name type="scientific">Hepatospora eriocheir</name>
    <dbReference type="NCBI Taxonomy" id="1081669"/>
    <lineage>
        <taxon>Eukaryota</taxon>
        <taxon>Fungi</taxon>
        <taxon>Fungi incertae sedis</taxon>
        <taxon>Microsporidia</taxon>
        <taxon>Hepatosporidae</taxon>
        <taxon>Hepatospora</taxon>
    </lineage>
</organism>
<dbReference type="AlphaFoldDB" id="A0A1X0Q5G0"/>
<sequence length="172" mass="20649">MIEEYVKSKNFLKKNAPLIIRLLESKYSYVYIDEINSIVKQLNINFKKKQINSEENLDKENYIKDFKKYIRTTYGDMFKKFGKLIVKKIKGGDKVKDNLLSLLYLPRYCIDEFLVSLKENQCDISFSNYESLLEIYMDFLSMYEFYKDVISSYEKLRFLIGPIIKVKKRMLN</sequence>
<dbReference type="VEuPathDB" id="MicrosporidiaDB:A0H76_2681"/>
<name>A0A1X0Q5G0_9MICR</name>
<comment type="caution">
    <text evidence="1">The sequence shown here is derived from an EMBL/GenBank/DDBJ whole genome shotgun (WGS) entry which is preliminary data.</text>
</comment>
<reference evidence="1 2" key="1">
    <citation type="journal article" date="2017" name="Environ. Microbiol.">
        <title>Decay of the glycolytic pathway and adaptation to intranuclear parasitism within Enterocytozoonidae microsporidia.</title>
        <authorList>
            <person name="Wiredu Boakye D."/>
            <person name="Jaroenlak P."/>
            <person name="Prachumwat A."/>
            <person name="Williams T.A."/>
            <person name="Bateman K.S."/>
            <person name="Itsathitphaisarn O."/>
            <person name="Sritunyalucksana K."/>
            <person name="Paszkiewicz K.H."/>
            <person name="Moore K.A."/>
            <person name="Stentiford G.D."/>
            <person name="Williams B.A."/>
        </authorList>
    </citation>
    <scope>NUCLEOTIDE SEQUENCE [LARGE SCALE GENOMIC DNA]</scope>
    <source>
        <strain evidence="1 2">GB1</strain>
    </source>
</reference>
<dbReference type="EMBL" id="LVKB01001171">
    <property type="protein sequence ID" value="ORD92860.1"/>
    <property type="molecule type" value="Genomic_DNA"/>
</dbReference>